<dbReference type="AlphaFoldDB" id="A0A2T0WDU9"/>
<dbReference type="RefSeq" id="WP_106135343.1">
    <property type="nucleotide sequence ID" value="NZ_PVTR01000016.1"/>
</dbReference>
<protein>
    <submittedName>
        <fullName evidence="1">5-methylcytosine-specific restriction enzyme subunit McrC</fullName>
    </submittedName>
</protein>
<dbReference type="InterPro" id="IPR011604">
    <property type="entry name" value="PDDEXK-like_dom_sf"/>
</dbReference>
<name>A0A2T0WDU9_9BACT</name>
<dbReference type="EMBL" id="PVTR01000016">
    <property type="protein sequence ID" value="PRY84872.1"/>
    <property type="molecule type" value="Genomic_DNA"/>
</dbReference>
<dbReference type="Proteomes" id="UP000238157">
    <property type="component" value="Unassembled WGS sequence"/>
</dbReference>
<evidence type="ECO:0000313" key="2">
    <source>
        <dbReference type="Proteomes" id="UP000238157"/>
    </source>
</evidence>
<keyword evidence="2" id="KW-1185">Reference proteome</keyword>
<dbReference type="Pfam" id="PF10117">
    <property type="entry name" value="McrBC"/>
    <property type="match status" value="1"/>
</dbReference>
<reference evidence="1 2" key="1">
    <citation type="submission" date="2018-03" db="EMBL/GenBank/DDBJ databases">
        <title>Genomic Encyclopedia of Archaeal and Bacterial Type Strains, Phase II (KMG-II): from individual species to whole genera.</title>
        <authorList>
            <person name="Goeker M."/>
        </authorList>
    </citation>
    <scope>NUCLEOTIDE SEQUENCE [LARGE SCALE GENOMIC DNA]</scope>
    <source>
        <strain evidence="1 2">DSM 27929</strain>
    </source>
</reference>
<dbReference type="InterPro" id="IPR019292">
    <property type="entry name" value="McrC"/>
</dbReference>
<proteinExistence type="predicted"/>
<dbReference type="PANTHER" id="PTHR38733">
    <property type="entry name" value="PROTEIN MCRC"/>
    <property type="match status" value="1"/>
</dbReference>
<organism evidence="1 2">
    <name type="scientific">Mongoliibacter ruber</name>
    <dbReference type="NCBI Taxonomy" id="1750599"/>
    <lineage>
        <taxon>Bacteria</taxon>
        <taxon>Pseudomonadati</taxon>
        <taxon>Bacteroidota</taxon>
        <taxon>Cytophagia</taxon>
        <taxon>Cytophagales</taxon>
        <taxon>Cyclobacteriaceae</taxon>
        <taxon>Mongoliibacter</taxon>
    </lineage>
</organism>
<dbReference type="Gene3D" id="3.90.320.10">
    <property type="match status" value="1"/>
</dbReference>
<evidence type="ECO:0000313" key="1">
    <source>
        <dbReference type="EMBL" id="PRY84872.1"/>
    </source>
</evidence>
<gene>
    <name evidence="1" type="ORF">CLW00_11631</name>
</gene>
<sequence>MNSLRNHITVFEHQSIKLDQEFPNNGKFDTDVLKSCQRFYGEKGIPYFDLIHNGIRFKEFVGVIQVGNTLIEVLPKADKKKPSLGDEFKWQRILLGMLKAVHGFDVQTPSSSSLNLKSNTILDLYFELFIIEVEYLLHSGLIKKYRKVNGNVNALKGSLQFGKHIQYNLVHQERFFVKHTVYDVSHTLHYILYKTLHLLKLLNTNSRLHSRIGALLLHFPEMPDIKISEATFEKIILDRKTQRYQKAMQISRLLLLHYHPDLSKGRNHVLALMFDMNELWEQFVAVSLRKQKGFKVHTQRRKYFWSPSKGPRRTIRPDILIEANDGNYVLDTKWKLLTDNRPSVEDIRQMYAYHHYFEAEKVALVYPGELEDISGKYVEINQSKDSSIECSLIFLPVGEDVKKWQEGIIDRIGEWVGTPQLS</sequence>
<dbReference type="OrthoDB" id="307209at2"/>
<accession>A0A2T0WDU9</accession>
<comment type="caution">
    <text evidence="1">The sequence shown here is derived from an EMBL/GenBank/DDBJ whole genome shotgun (WGS) entry which is preliminary data.</text>
</comment>
<dbReference type="PANTHER" id="PTHR38733:SF1">
    <property type="entry name" value="TYPE IV METHYL-DIRECTED RESTRICTION ENZYME ECOKMCRBC"/>
    <property type="match status" value="1"/>
</dbReference>